<dbReference type="AlphaFoldDB" id="A0A0M0J766"/>
<dbReference type="Gene3D" id="1.25.10.10">
    <property type="entry name" value="Leucine-rich Repeat Variant"/>
    <property type="match status" value="1"/>
</dbReference>
<sequence>MSFLSSVREAASAGLKMAASMASGTSLPFEQGPQITSYQGVMKMYSGKRENKEGVKEIVSIFMYDLKNKKSDEELALVKNAQRRLRTIKHPYLLRCIDAGEQLDNKGGGIIWIVTEPVQPLEDVIDNLREAPGSIAWGTYTLAAAIKFLNIDCNIVHGQVCMSSLFVDKGMDWKLGGFELLVTAPEANPAYFARAKDVLPKRYQSPEISRGQPEQLEALQRIPVAADWWALGCTVFEVWCGTIKSPSDLKNMSGMPEALRPDFVRMLQSSPAGRLRPAELLSNPVFEDDYVSLHIFLETLNVKDAIEKDRFFTKLAERVPALPKPAAQWKVLPALNNSLEFGGGSARALEPLLKIANVLSEEEYQEQVVPTIIKLFANTDRQMRLPLLERLPSMVEHLSKKVINESIFQPLAMGFVDTSVILREMTVKSIVTIAPKLSSGTMQHVMRAFAKLQLDEEAAIRTNTTICLGKIAAHIDAQTREKQYHSPMDVATKIVPNVAPMVLDVEKDVREAALACMRIYMQRLEHAAQQLSLPPEQRKELQAPEQKTPDLSDPAAAVSWLTSTVTNAVKEAVKEQTGGSAPKAAAGSAAGAPAGYGTGGPGAA</sequence>
<dbReference type="Proteomes" id="UP000037460">
    <property type="component" value="Unassembled WGS sequence"/>
</dbReference>
<feature type="compositionally biased region" description="Gly residues" evidence="2">
    <location>
        <begin position="594"/>
        <end position="604"/>
    </location>
</feature>
<dbReference type="EMBL" id="JWZX01003277">
    <property type="protein sequence ID" value="KOO22431.1"/>
    <property type="molecule type" value="Genomic_DNA"/>
</dbReference>
<dbReference type="PANTHER" id="PTHR12984:SF3">
    <property type="entry name" value="N-TERMINAL KINASE-LIKE PROTEIN"/>
    <property type="match status" value="1"/>
</dbReference>
<dbReference type="PROSITE" id="PS50077">
    <property type="entry name" value="HEAT_REPEAT"/>
    <property type="match status" value="1"/>
</dbReference>
<feature type="compositionally biased region" description="Low complexity" evidence="2">
    <location>
        <begin position="578"/>
        <end position="593"/>
    </location>
</feature>
<feature type="repeat" description="HEAT" evidence="1">
    <location>
        <begin position="368"/>
        <end position="406"/>
    </location>
</feature>
<dbReference type="SUPFAM" id="SSF48371">
    <property type="entry name" value="ARM repeat"/>
    <property type="match status" value="1"/>
</dbReference>
<keyword evidence="5" id="KW-1185">Reference proteome</keyword>
<dbReference type="PANTHER" id="PTHR12984">
    <property type="entry name" value="SCY1-RELATED S/T PROTEIN KINASE-LIKE"/>
    <property type="match status" value="1"/>
</dbReference>
<gene>
    <name evidence="4" type="ORF">Ctob_004136</name>
</gene>
<dbReference type="GO" id="GO:0005524">
    <property type="term" value="F:ATP binding"/>
    <property type="evidence" value="ECO:0007669"/>
    <property type="project" value="InterPro"/>
</dbReference>
<dbReference type="Gene3D" id="1.10.510.10">
    <property type="entry name" value="Transferase(Phosphotransferase) domain 1"/>
    <property type="match status" value="1"/>
</dbReference>
<evidence type="ECO:0000313" key="4">
    <source>
        <dbReference type="EMBL" id="KOO22431.1"/>
    </source>
</evidence>
<evidence type="ECO:0000256" key="2">
    <source>
        <dbReference type="SAM" id="MobiDB-lite"/>
    </source>
</evidence>
<reference evidence="5" key="1">
    <citation type="journal article" date="2015" name="PLoS Genet.">
        <title>Genome Sequence and Transcriptome Analyses of Chrysochromulina tobin: Metabolic Tools for Enhanced Algal Fitness in the Prominent Order Prymnesiales (Haptophyceae).</title>
        <authorList>
            <person name="Hovde B.T."/>
            <person name="Deodato C.R."/>
            <person name="Hunsperger H.M."/>
            <person name="Ryken S.A."/>
            <person name="Yost W."/>
            <person name="Jha R.K."/>
            <person name="Patterson J."/>
            <person name="Monnat R.J. Jr."/>
            <person name="Barlow S.B."/>
            <person name="Starkenburg S.R."/>
            <person name="Cattolico R.A."/>
        </authorList>
    </citation>
    <scope>NUCLEOTIDE SEQUENCE</scope>
    <source>
        <strain evidence="5">CCMP291</strain>
    </source>
</reference>
<dbReference type="SUPFAM" id="SSF56112">
    <property type="entry name" value="Protein kinase-like (PK-like)"/>
    <property type="match status" value="1"/>
</dbReference>
<proteinExistence type="predicted"/>
<dbReference type="InterPro" id="IPR011009">
    <property type="entry name" value="Kinase-like_dom_sf"/>
</dbReference>
<protein>
    <submittedName>
        <fullName evidence="4">N-terminal kinase-like protein</fullName>
    </submittedName>
</protein>
<name>A0A0M0J766_9EUKA</name>
<keyword evidence="4" id="KW-0808">Transferase</keyword>
<accession>A0A0M0J766</accession>
<dbReference type="InterPro" id="IPR011989">
    <property type="entry name" value="ARM-like"/>
</dbReference>
<dbReference type="Gene3D" id="3.30.200.20">
    <property type="entry name" value="Phosphorylase Kinase, domain 1"/>
    <property type="match status" value="1"/>
</dbReference>
<dbReference type="SMART" id="SM00220">
    <property type="entry name" value="S_TKc"/>
    <property type="match status" value="1"/>
</dbReference>
<comment type="caution">
    <text evidence="4">The sequence shown here is derived from an EMBL/GenBank/DDBJ whole genome shotgun (WGS) entry which is preliminary data.</text>
</comment>
<dbReference type="InterPro" id="IPR001245">
    <property type="entry name" value="Ser-Thr/Tyr_kinase_cat_dom"/>
</dbReference>
<dbReference type="OrthoDB" id="447103at2759"/>
<dbReference type="GO" id="GO:0004672">
    <property type="term" value="F:protein kinase activity"/>
    <property type="evidence" value="ECO:0007669"/>
    <property type="project" value="InterPro"/>
</dbReference>
<dbReference type="InterPro" id="IPR051177">
    <property type="entry name" value="CIK-Related_Protein"/>
</dbReference>
<evidence type="ECO:0000259" key="3">
    <source>
        <dbReference type="PROSITE" id="PS50011"/>
    </source>
</evidence>
<feature type="region of interest" description="Disordered" evidence="2">
    <location>
        <begin position="573"/>
        <end position="604"/>
    </location>
</feature>
<dbReference type="InterPro" id="IPR016024">
    <property type="entry name" value="ARM-type_fold"/>
</dbReference>
<evidence type="ECO:0000256" key="1">
    <source>
        <dbReference type="PROSITE-ProRule" id="PRU00103"/>
    </source>
</evidence>
<dbReference type="InterPro" id="IPR000719">
    <property type="entry name" value="Prot_kinase_dom"/>
</dbReference>
<evidence type="ECO:0000313" key="5">
    <source>
        <dbReference type="Proteomes" id="UP000037460"/>
    </source>
</evidence>
<organism evidence="4 5">
    <name type="scientific">Chrysochromulina tobinii</name>
    <dbReference type="NCBI Taxonomy" id="1460289"/>
    <lineage>
        <taxon>Eukaryota</taxon>
        <taxon>Haptista</taxon>
        <taxon>Haptophyta</taxon>
        <taxon>Prymnesiophyceae</taxon>
        <taxon>Prymnesiales</taxon>
        <taxon>Chrysochromulinaceae</taxon>
        <taxon>Chrysochromulina</taxon>
    </lineage>
</organism>
<feature type="non-terminal residue" evidence="4">
    <location>
        <position position="604"/>
    </location>
</feature>
<dbReference type="InterPro" id="IPR021133">
    <property type="entry name" value="HEAT_type_2"/>
</dbReference>
<dbReference type="PROSITE" id="PS50011">
    <property type="entry name" value="PROTEIN_KINASE_DOM"/>
    <property type="match status" value="1"/>
</dbReference>
<dbReference type="Pfam" id="PF07714">
    <property type="entry name" value="PK_Tyr_Ser-Thr"/>
    <property type="match status" value="1"/>
</dbReference>
<keyword evidence="4" id="KW-0418">Kinase</keyword>
<feature type="domain" description="Protein kinase" evidence="3">
    <location>
        <begin position="15"/>
        <end position="286"/>
    </location>
</feature>